<dbReference type="EMBL" id="CAJNOM010000606">
    <property type="protein sequence ID" value="CAF1519677.1"/>
    <property type="molecule type" value="Genomic_DNA"/>
</dbReference>
<keyword evidence="1" id="KW-0472">Membrane</keyword>
<reference evidence="3" key="1">
    <citation type="submission" date="2021-02" db="EMBL/GenBank/DDBJ databases">
        <authorList>
            <person name="Nowell W R."/>
        </authorList>
    </citation>
    <scope>NUCLEOTIDE SEQUENCE</scope>
</reference>
<dbReference type="AlphaFoldDB" id="A0A815UMM6"/>
<evidence type="ECO:0000313" key="3">
    <source>
        <dbReference type="EMBL" id="CAF1519677.1"/>
    </source>
</evidence>
<evidence type="ECO:0000313" key="2">
    <source>
        <dbReference type="EMBL" id="CAF1227738.1"/>
    </source>
</evidence>
<proteinExistence type="predicted"/>
<keyword evidence="4" id="KW-1185">Reference proteome</keyword>
<feature type="transmembrane region" description="Helical" evidence="1">
    <location>
        <begin position="216"/>
        <end position="235"/>
    </location>
</feature>
<sequence>MSHTRYVSTIDINDDDDDDDTVAIRSQQVNVNLELGQIRDVGHTTYIRSTYAGRYNFAVKQYNHYDTENVNKKRYMRGGRLFLYGIIVLILFIVSILLINQAKSNKALIAIPIIISIIYLFITSYNWHIHRTNASLIHDNMIKVQDKYLSGSINEHFKIPVHARIQNRELIAATDGTTIAVLARLQQRYQNLTEIDIMLYKNIYLTKYACFPSETILHFLLFLGILIASFTILTGKQ</sequence>
<dbReference type="Proteomes" id="UP000663877">
    <property type="component" value="Unassembled WGS sequence"/>
</dbReference>
<dbReference type="Proteomes" id="UP000663832">
    <property type="component" value="Unassembled WGS sequence"/>
</dbReference>
<organism evidence="3 4">
    <name type="scientific">Adineta steineri</name>
    <dbReference type="NCBI Taxonomy" id="433720"/>
    <lineage>
        <taxon>Eukaryota</taxon>
        <taxon>Metazoa</taxon>
        <taxon>Spiralia</taxon>
        <taxon>Gnathifera</taxon>
        <taxon>Rotifera</taxon>
        <taxon>Eurotatoria</taxon>
        <taxon>Bdelloidea</taxon>
        <taxon>Adinetida</taxon>
        <taxon>Adinetidae</taxon>
        <taxon>Adineta</taxon>
    </lineage>
</organism>
<gene>
    <name evidence="2" type="ORF">BJG266_LOCUS28340</name>
    <name evidence="3" type="ORF">QVE165_LOCUS44698</name>
</gene>
<feature type="transmembrane region" description="Helical" evidence="1">
    <location>
        <begin position="107"/>
        <end position="127"/>
    </location>
</feature>
<comment type="caution">
    <text evidence="3">The sequence shown here is derived from an EMBL/GenBank/DDBJ whole genome shotgun (WGS) entry which is preliminary data.</text>
</comment>
<dbReference type="EMBL" id="CAJNOI010000288">
    <property type="protein sequence ID" value="CAF1227738.1"/>
    <property type="molecule type" value="Genomic_DNA"/>
</dbReference>
<feature type="transmembrane region" description="Helical" evidence="1">
    <location>
        <begin position="81"/>
        <end position="101"/>
    </location>
</feature>
<keyword evidence="1" id="KW-0812">Transmembrane</keyword>
<dbReference type="OrthoDB" id="10041345at2759"/>
<name>A0A815UMM6_9BILA</name>
<accession>A0A815UMM6</accession>
<keyword evidence="1" id="KW-1133">Transmembrane helix</keyword>
<protein>
    <submittedName>
        <fullName evidence="3">Uncharacterized protein</fullName>
    </submittedName>
</protein>
<evidence type="ECO:0000313" key="4">
    <source>
        <dbReference type="Proteomes" id="UP000663832"/>
    </source>
</evidence>
<evidence type="ECO:0000256" key="1">
    <source>
        <dbReference type="SAM" id="Phobius"/>
    </source>
</evidence>